<organism evidence="2">
    <name type="scientific">Thiothrix fructosivorans</name>
    <dbReference type="NCBI Taxonomy" id="111770"/>
    <lineage>
        <taxon>Bacteria</taxon>
        <taxon>Pseudomonadati</taxon>
        <taxon>Pseudomonadota</taxon>
        <taxon>Gammaproteobacteria</taxon>
        <taxon>Thiotrichales</taxon>
        <taxon>Thiotrichaceae</taxon>
        <taxon>Thiothrix</taxon>
    </lineage>
</organism>
<dbReference type="Proteomes" id="UP000664466">
    <property type="component" value="Unassembled WGS sequence"/>
</dbReference>
<evidence type="ECO:0000313" key="1">
    <source>
        <dbReference type="EMBL" id="MBO0611499.1"/>
    </source>
</evidence>
<name>A0A8B0SR28_9GAMM</name>
<accession>A0A8B0SR28</accession>
<evidence type="ECO:0000313" key="2">
    <source>
        <dbReference type="EMBL" id="QTX13080.1"/>
    </source>
</evidence>
<dbReference type="RefSeq" id="WP_207249143.1">
    <property type="nucleotide sequence ID" value="NZ_JAFMPM010000004.1"/>
</dbReference>
<keyword evidence="2" id="KW-0614">Plasmid</keyword>
<proteinExistence type="predicted"/>
<evidence type="ECO:0000313" key="3">
    <source>
        <dbReference type="Proteomes" id="UP000664466"/>
    </source>
</evidence>
<reference evidence="1 3" key="1">
    <citation type="submission" date="2021-03" db="EMBL/GenBank/DDBJ databases">
        <title>Draft genome and methylome analysis of Thiotrix fructosivoruns ATCC 49748.</title>
        <authorList>
            <person name="Fomenkov A."/>
            <person name="Grabovich M.Y."/>
            <person name="Roberts R.J."/>
        </authorList>
    </citation>
    <scope>NUCLEOTIDE SEQUENCE [LARGE SCALE GENOMIC DNA]</scope>
    <source>
        <strain evidence="1 3">ATCC 49748</strain>
        <plasmid evidence="1">pTfr153</plasmid>
    </source>
</reference>
<geneLocation type="plasmid" evidence="2">
    <name>pTfr153</name>
</geneLocation>
<keyword evidence="3" id="KW-1185">Reference proteome</keyword>
<sequence>MKRAVTAEDGTEVVGIGVEMVQAIAAESPISKEFPIRTYPDITQHNG</sequence>
<protein>
    <submittedName>
        <fullName evidence="2">Uncharacterized protein</fullName>
    </submittedName>
</protein>
<dbReference type="AlphaFoldDB" id="A0A8B0SR28"/>
<reference evidence="2" key="2">
    <citation type="submission" date="2021-04" db="EMBL/GenBank/DDBJ databases">
        <title>Complete Genome and methylome analysis of Thiothrix fructosivorans ATCC 49748.</title>
        <authorList>
            <person name="Fomenkov A."/>
            <person name="Sun L."/>
            <person name="Vincze T."/>
            <person name="Grabovich M.Y."/>
            <person name="Roberts R.J."/>
        </authorList>
    </citation>
    <scope>NUCLEOTIDE SEQUENCE</scope>
    <source>
        <strain evidence="2">ATCC 49748</strain>
        <plasmid evidence="2">pTfr153</plasmid>
    </source>
</reference>
<dbReference type="EMBL" id="JAFMPM010000004">
    <property type="protein sequence ID" value="MBO0611499.1"/>
    <property type="molecule type" value="Genomic_DNA"/>
</dbReference>
<gene>
    <name evidence="1" type="ORF">J1836_00940</name>
    <name evidence="2" type="ORF">J1836_020480</name>
</gene>
<dbReference type="EMBL" id="CP072750">
    <property type="protein sequence ID" value="QTX13080.1"/>
    <property type="molecule type" value="Genomic_DNA"/>
</dbReference>